<organism evidence="2 3">
    <name type="scientific">Trichonephila clavata</name>
    <name type="common">Joro spider</name>
    <name type="synonym">Nephila clavata</name>
    <dbReference type="NCBI Taxonomy" id="2740835"/>
    <lineage>
        <taxon>Eukaryota</taxon>
        <taxon>Metazoa</taxon>
        <taxon>Ecdysozoa</taxon>
        <taxon>Arthropoda</taxon>
        <taxon>Chelicerata</taxon>
        <taxon>Arachnida</taxon>
        <taxon>Araneae</taxon>
        <taxon>Araneomorphae</taxon>
        <taxon>Entelegynae</taxon>
        <taxon>Araneoidea</taxon>
        <taxon>Nephilidae</taxon>
        <taxon>Trichonephila</taxon>
    </lineage>
</organism>
<reference evidence="2" key="1">
    <citation type="submission" date="2020-07" db="EMBL/GenBank/DDBJ databases">
        <title>Multicomponent nature underlies the extraordinary mechanical properties of spider dragline silk.</title>
        <authorList>
            <person name="Kono N."/>
            <person name="Nakamura H."/>
            <person name="Mori M."/>
            <person name="Yoshida Y."/>
            <person name="Ohtoshi R."/>
            <person name="Malay A.D."/>
            <person name="Moran D.A.P."/>
            <person name="Tomita M."/>
            <person name="Numata K."/>
            <person name="Arakawa K."/>
        </authorList>
    </citation>
    <scope>NUCLEOTIDE SEQUENCE</scope>
</reference>
<keyword evidence="3" id="KW-1185">Reference proteome</keyword>
<evidence type="ECO:0000256" key="1">
    <source>
        <dbReference type="SAM" id="MobiDB-lite"/>
    </source>
</evidence>
<name>A0A8X6LUV3_TRICU</name>
<gene>
    <name evidence="2" type="ORF">TNCT_404291</name>
</gene>
<feature type="region of interest" description="Disordered" evidence="1">
    <location>
        <begin position="1"/>
        <end position="21"/>
    </location>
</feature>
<evidence type="ECO:0000313" key="2">
    <source>
        <dbReference type="EMBL" id="GFR20829.1"/>
    </source>
</evidence>
<evidence type="ECO:0000313" key="3">
    <source>
        <dbReference type="Proteomes" id="UP000887116"/>
    </source>
</evidence>
<proteinExistence type="predicted"/>
<accession>A0A8X6LUV3</accession>
<dbReference type="EMBL" id="BMAO01018087">
    <property type="protein sequence ID" value="GFR20829.1"/>
    <property type="molecule type" value="Genomic_DNA"/>
</dbReference>
<feature type="compositionally biased region" description="Basic and acidic residues" evidence="1">
    <location>
        <begin position="1"/>
        <end position="15"/>
    </location>
</feature>
<dbReference type="AlphaFoldDB" id="A0A8X6LUV3"/>
<sequence>MDPFRNKETVQDAHSKSPYTKQSHFGITVPRFDITGTFSEPSCRSHSLFNKAVFNVSLDRGPFRITMVFNPWTQCWFSNVHVSYSTIQCLQPVLDSRIPSLEKMHPSTQQNSGLKLSMNILRTLTRTGFHTTSGP</sequence>
<comment type="caution">
    <text evidence="2">The sequence shown here is derived from an EMBL/GenBank/DDBJ whole genome shotgun (WGS) entry which is preliminary data.</text>
</comment>
<protein>
    <submittedName>
        <fullName evidence="2">Uncharacterized protein</fullName>
    </submittedName>
</protein>
<dbReference type="Proteomes" id="UP000887116">
    <property type="component" value="Unassembled WGS sequence"/>
</dbReference>